<dbReference type="GO" id="GO:0004190">
    <property type="term" value="F:aspartic-type endopeptidase activity"/>
    <property type="evidence" value="ECO:0007669"/>
    <property type="project" value="UniProtKB-KW"/>
</dbReference>
<organism evidence="9">
    <name type="scientific">Perkinsus marinus (strain ATCC 50983 / TXsc)</name>
    <dbReference type="NCBI Taxonomy" id="423536"/>
    <lineage>
        <taxon>Eukaryota</taxon>
        <taxon>Sar</taxon>
        <taxon>Alveolata</taxon>
        <taxon>Perkinsozoa</taxon>
        <taxon>Perkinsea</taxon>
        <taxon>Perkinsida</taxon>
        <taxon>Perkinsidae</taxon>
        <taxon>Perkinsus</taxon>
    </lineage>
</organism>
<dbReference type="GeneID" id="9042255"/>
<gene>
    <name evidence="8" type="ORF">Pmar_PMAR000101</name>
</gene>
<dbReference type="Pfam" id="PF00026">
    <property type="entry name" value="Asp"/>
    <property type="match status" value="1"/>
</dbReference>
<feature type="active site" evidence="5">
    <location>
        <position position="250"/>
    </location>
</feature>
<dbReference type="PANTHER" id="PTHR47966:SF51">
    <property type="entry name" value="BETA-SITE APP-CLEAVING ENZYME, ISOFORM A-RELATED"/>
    <property type="match status" value="1"/>
</dbReference>
<evidence type="ECO:0000256" key="4">
    <source>
        <dbReference type="ARBA" id="ARBA00022801"/>
    </source>
</evidence>
<feature type="active site" evidence="5">
    <location>
        <position position="60"/>
    </location>
</feature>
<feature type="signal peptide" evidence="6">
    <location>
        <begin position="1"/>
        <end position="24"/>
    </location>
</feature>
<dbReference type="InParanoid" id="C5KPW7"/>
<feature type="domain" description="Peptidase A1" evidence="7">
    <location>
        <begin position="42"/>
        <end position="369"/>
    </location>
</feature>
<dbReference type="PROSITE" id="PS51767">
    <property type="entry name" value="PEPTIDASE_A1"/>
    <property type="match status" value="1"/>
</dbReference>
<dbReference type="EMBL" id="GG675180">
    <property type="protein sequence ID" value="EER13514.1"/>
    <property type="molecule type" value="Genomic_DNA"/>
</dbReference>
<evidence type="ECO:0000313" key="8">
    <source>
        <dbReference type="EMBL" id="EER13514.1"/>
    </source>
</evidence>
<dbReference type="SUPFAM" id="SSF50630">
    <property type="entry name" value="Acid proteases"/>
    <property type="match status" value="1"/>
</dbReference>
<dbReference type="PANTHER" id="PTHR47966">
    <property type="entry name" value="BETA-SITE APP-CLEAVING ENZYME, ISOFORM A-RELATED"/>
    <property type="match status" value="1"/>
</dbReference>
<keyword evidence="9" id="KW-1185">Reference proteome</keyword>
<evidence type="ECO:0000256" key="5">
    <source>
        <dbReference type="PIRSR" id="PIRSR601461-1"/>
    </source>
</evidence>
<keyword evidence="4" id="KW-0378">Hydrolase</keyword>
<dbReference type="InterPro" id="IPR033121">
    <property type="entry name" value="PEPTIDASE_A1"/>
</dbReference>
<dbReference type="GO" id="GO:0006508">
    <property type="term" value="P:proteolysis"/>
    <property type="evidence" value="ECO:0007669"/>
    <property type="project" value="UniProtKB-KW"/>
</dbReference>
<protein>
    <submittedName>
        <fullName evidence="8">Renin, putative</fullName>
    </submittedName>
</protein>
<evidence type="ECO:0000313" key="9">
    <source>
        <dbReference type="Proteomes" id="UP000007800"/>
    </source>
</evidence>
<evidence type="ECO:0000256" key="1">
    <source>
        <dbReference type="ARBA" id="ARBA00007447"/>
    </source>
</evidence>
<accession>C5KPW7</accession>
<dbReference type="InterPro" id="IPR001461">
    <property type="entry name" value="Aspartic_peptidase_A1"/>
</dbReference>
<evidence type="ECO:0000259" key="7">
    <source>
        <dbReference type="PROSITE" id="PS51767"/>
    </source>
</evidence>
<dbReference type="CDD" id="cd05471">
    <property type="entry name" value="pepsin_like"/>
    <property type="match status" value="1"/>
</dbReference>
<proteinExistence type="inferred from homology"/>
<keyword evidence="6" id="KW-0732">Signal</keyword>
<evidence type="ECO:0000256" key="3">
    <source>
        <dbReference type="ARBA" id="ARBA00022750"/>
    </source>
</evidence>
<sequence>MRSPMPVRLLVLVCVFDVVKVSRGETLNLDVDYRFMRAYGFGLFHTLVGENGQDLHALVDTGSGLFFLTWKDWFEKATGHLCSAAPMGCYECSKPCSVGKVTRTADFEDEYTMKIFQHKSKLTIGQVSQILTFGLIFDQKPPVSEAPPINLMGLGYDDGDVNFPSLMTQLRSSKAIKTDIIALYLYPPTDPTGASTDGGLLLGGGDPALYEGALKYVDFSTGAGYRVNIDKLRVGDGTITSGINMNLDFDTGANYLYVPKLYYNRLIKDIGAQTDKAAGKHVDFKFDREDEIWSLPCQYMSQLPLLTFALGPQGSTTFTMTFTNYAVNHDGICLLLIMENQEDDWSFHDRMLIDKYFEFDPTRKRVGFGKLRPRHP</sequence>
<dbReference type="RefSeq" id="XP_002781719.1">
    <property type="nucleotide sequence ID" value="XM_002781673.1"/>
</dbReference>
<comment type="similarity">
    <text evidence="1">Belongs to the peptidase A1 family.</text>
</comment>
<dbReference type="InterPro" id="IPR021109">
    <property type="entry name" value="Peptidase_aspartic_dom_sf"/>
</dbReference>
<evidence type="ECO:0000256" key="6">
    <source>
        <dbReference type="SAM" id="SignalP"/>
    </source>
</evidence>
<keyword evidence="3" id="KW-0064">Aspartyl protease</keyword>
<feature type="chain" id="PRO_5002954018" evidence="6">
    <location>
        <begin position="25"/>
        <end position="376"/>
    </location>
</feature>
<evidence type="ECO:0000256" key="2">
    <source>
        <dbReference type="ARBA" id="ARBA00022670"/>
    </source>
</evidence>
<dbReference type="AlphaFoldDB" id="C5KPW7"/>
<dbReference type="Proteomes" id="UP000007800">
    <property type="component" value="Unassembled WGS sequence"/>
</dbReference>
<name>C5KPW7_PERM5</name>
<keyword evidence="2" id="KW-0645">Protease</keyword>
<reference evidence="8 9" key="1">
    <citation type="submission" date="2008-07" db="EMBL/GenBank/DDBJ databases">
        <authorList>
            <person name="El-Sayed N."/>
            <person name="Caler E."/>
            <person name="Inman J."/>
            <person name="Amedeo P."/>
            <person name="Hass B."/>
            <person name="Wortman J."/>
        </authorList>
    </citation>
    <scope>NUCLEOTIDE SEQUENCE [LARGE SCALE GENOMIC DNA]</scope>
    <source>
        <strain evidence="9">ATCC 50983 / TXsc</strain>
    </source>
</reference>
<dbReference type="InterPro" id="IPR034164">
    <property type="entry name" value="Pepsin-like_dom"/>
</dbReference>
<dbReference type="Gene3D" id="2.40.70.10">
    <property type="entry name" value="Acid Proteases"/>
    <property type="match status" value="2"/>
</dbReference>